<dbReference type="PANTHER" id="PTHR31002">
    <property type="entry name" value="SERIPAUPERIN"/>
    <property type="match status" value="1"/>
</dbReference>
<evidence type="ECO:0000256" key="2">
    <source>
        <dbReference type="ARBA" id="ARBA00022729"/>
    </source>
</evidence>
<dbReference type="GO" id="GO:0000324">
    <property type="term" value="C:fungal-type vacuole"/>
    <property type="evidence" value="ECO:0007669"/>
    <property type="project" value="TreeGrafter"/>
</dbReference>
<evidence type="ECO:0000313" key="5">
    <source>
        <dbReference type="EMBL" id="KAK5781781.1"/>
    </source>
</evidence>
<dbReference type="GO" id="GO:0009277">
    <property type="term" value="C:fungal-type cell wall"/>
    <property type="evidence" value="ECO:0007669"/>
    <property type="project" value="TreeGrafter"/>
</dbReference>
<accession>A0AAN8A9D3</accession>
<sequence length="232" mass="22836">MNSKTALILAAAAATASAVTPTQEKQLDIIFADVGANLNQYIGLVSDPSSGITFNNLPAGLMDIGEKVALNPSDTSYTSDYDKVNMAGVSAFVTKLSWYSSRLAPKLDAAGVPIGGETTTTSTSSTAKTTSTTAATTSTSSSSSEAKTTSTSAAASSSSSSEAKTTSTSAATSSSAHKTTATTAKATTQAISQIGDGQIQATAVVSQQTANGAAKAVAGLGAGAFAAAALLL</sequence>
<feature type="region of interest" description="Disordered" evidence="3">
    <location>
        <begin position="109"/>
        <end position="180"/>
    </location>
</feature>
<reference evidence="6" key="1">
    <citation type="submission" date="2023-07" db="EMBL/GenBank/DDBJ databases">
        <title>A draft genome of Kazachstania heterogenica Y-27499.</title>
        <authorList>
            <person name="Donic C."/>
            <person name="Kralova J.S."/>
            <person name="Fidel L."/>
            <person name="Ben-Dor S."/>
            <person name="Jung S."/>
        </authorList>
    </citation>
    <scope>NUCLEOTIDE SEQUENCE [LARGE SCALE GENOMIC DNA]</scope>
    <source>
        <strain evidence="6">Y27499</strain>
    </source>
</reference>
<evidence type="ECO:0000313" key="6">
    <source>
        <dbReference type="Proteomes" id="UP001306508"/>
    </source>
</evidence>
<dbReference type="Pfam" id="PF00399">
    <property type="entry name" value="PIR"/>
    <property type="match status" value="1"/>
</dbReference>
<feature type="chain" id="PRO_5042942821" evidence="4">
    <location>
        <begin position="19"/>
        <end position="232"/>
    </location>
</feature>
<dbReference type="PANTHER" id="PTHR31002:SF34">
    <property type="entry name" value="CELL WALL PROTEIN CWP1-RELATED"/>
    <property type="match status" value="1"/>
</dbReference>
<protein>
    <submittedName>
        <fullName evidence="5">Uncharacterized protein</fullName>
    </submittedName>
</protein>
<comment type="subcellular location">
    <subcellularLocation>
        <location evidence="1">Cell envelope</location>
    </subcellularLocation>
</comment>
<dbReference type="Pfam" id="PF00660">
    <property type="entry name" value="SRP1_TIP1"/>
    <property type="match status" value="1"/>
</dbReference>
<gene>
    <name evidence="5" type="ORF">RI543_000969</name>
</gene>
<dbReference type="PROSITE" id="PS50256">
    <property type="entry name" value="PIR_REPEAT_2"/>
    <property type="match status" value="1"/>
</dbReference>
<proteinExistence type="predicted"/>
<dbReference type="GO" id="GO:0005199">
    <property type="term" value="F:structural constituent of cell wall"/>
    <property type="evidence" value="ECO:0007669"/>
    <property type="project" value="InterPro"/>
</dbReference>
<dbReference type="InterPro" id="IPR000992">
    <property type="entry name" value="SRP1_TIP1"/>
</dbReference>
<comment type="caution">
    <text evidence="5">The sequence shown here is derived from an EMBL/GenBank/DDBJ whole genome shotgun (WGS) entry which is preliminary data.</text>
</comment>
<feature type="compositionally biased region" description="Low complexity" evidence="3">
    <location>
        <begin position="118"/>
        <end position="180"/>
    </location>
</feature>
<evidence type="ECO:0000256" key="3">
    <source>
        <dbReference type="SAM" id="MobiDB-lite"/>
    </source>
</evidence>
<organism evidence="5 6">
    <name type="scientific">Arxiozyma heterogenica</name>
    <dbReference type="NCBI Taxonomy" id="278026"/>
    <lineage>
        <taxon>Eukaryota</taxon>
        <taxon>Fungi</taxon>
        <taxon>Dikarya</taxon>
        <taxon>Ascomycota</taxon>
        <taxon>Saccharomycotina</taxon>
        <taxon>Saccharomycetes</taxon>
        <taxon>Saccharomycetales</taxon>
        <taxon>Saccharomycetaceae</taxon>
        <taxon>Arxiozyma</taxon>
    </lineage>
</organism>
<keyword evidence="2 4" id="KW-0732">Signal</keyword>
<dbReference type="GO" id="GO:0031505">
    <property type="term" value="P:fungal-type cell wall organization"/>
    <property type="evidence" value="ECO:0007669"/>
    <property type="project" value="TreeGrafter"/>
</dbReference>
<dbReference type="Proteomes" id="UP001306508">
    <property type="component" value="Unassembled WGS sequence"/>
</dbReference>
<evidence type="ECO:0000256" key="1">
    <source>
        <dbReference type="ARBA" id="ARBA00004196"/>
    </source>
</evidence>
<dbReference type="InterPro" id="IPR050788">
    <property type="entry name" value="Yeast_SRP1/TIP1_CWP"/>
</dbReference>
<keyword evidence="6" id="KW-1185">Reference proteome</keyword>
<dbReference type="EMBL" id="JAWIZZ010000031">
    <property type="protein sequence ID" value="KAK5781781.1"/>
    <property type="molecule type" value="Genomic_DNA"/>
</dbReference>
<dbReference type="InterPro" id="IPR000420">
    <property type="entry name" value="Yeast_PIR_rpt"/>
</dbReference>
<feature type="signal peptide" evidence="4">
    <location>
        <begin position="1"/>
        <end position="18"/>
    </location>
</feature>
<name>A0AAN8A9D3_9SACH</name>
<evidence type="ECO:0000256" key="4">
    <source>
        <dbReference type="SAM" id="SignalP"/>
    </source>
</evidence>
<dbReference type="PROSITE" id="PS00929">
    <property type="entry name" value="PIR_REPEAT_1"/>
    <property type="match status" value="1"/>
</dbReference>
<dbReference type="AlphaFoldDB" id="A0AAN8A9D3"/>